<accession>A0A816L965</accession>
<dbReference type="PANTHER" id="PTHR10492:SF90">
    <property type="entry name" value="ATP-DEPENDENT DNA HELICASE"/>
    <property type="match status" value="1"/>
</dbReference>
<feature type="non-terminal residue" evidence="1">
    <location>
        <position position="1"/>
    </location>
</feature>
<proteinExistence type="predicted"/>
<dbReference type="Proteomes" id="UP001295469">
    <property type="component" value="Chromosome C05"/>
</dbReference>
<name>A0A816L965_BRANA</name>
<gene>
    <name evidence="1" type="ORF">DARMORV10_C05P18000.1</name>
</gene>
<evidence type="ECO:0000313" key="1">
    <source>
        <dbReference type="EMBL" id="CAF1926908.1"/>
    </source>
</evidence>
<protein>
    <submittedName>
        <fullName evidence="1">(rape) hypothetical protein</fullName>
    </submittedName>
</protein>
<dbReference type="PANTHER" id="PTHR10492">
    <property type="match status" value="1"/>
</dbReference>
<reference evidence="1" key="1">
    <citation type="submission" date="2021-01" db="EMBL/GenBank/DDBJ databases">
        <authorList>
            <consortium name="Genoscope - CEA"/>
            <person name="William W."/>
        </authorList>
    </citation>
    <scope>NUCLEOTIDE SEQUENCE</scope>
</reference>
<sequence length="290" mass="33422">MAVRRRKPDVNKWELVTCYACQAIVWIGEAVVQETRNSPRMFSICCQQGRVKLPPRRQPPSPLKELFDRPSFMLQIRVANGMLSFTSMGGQIDHTKTMLTAYFAANAKYEEARELTYIQFPSRFVYHSDIKEWTPRKHGLILQEEELKQYTLMEIERLLKENDKSLADFPGMPKPNNSVLQEISNTVLRHELNYDTEKEAAEHDKLFTTMNEDQKSIYSSVIDSVNNKSGQLVDVKRKVIARSDHPHQAISDAAYPDFVKNYLNRTYLTERAILAPTNASANEINSYLLS</sequence>
<dbReference type="EMBL" id="HG994369">
    <property type="protein sequence ID" value="CAF1926908.1"/>
    <property type="molecule type" value="Genomic_DNA"/>
</dbReference>
<dbReference type="AlphaFoldDB" id="A0A816L965"/>
<organism evidence="1">
    <name type="scientific">Brassica napus</name>
    <name type="common">Rape</name>
    <dbReference type="NCBI Taxonomy" id="3708"/>
    <lineage>
        <taxon>Eukaryota</taxon>
        <taxon>Viridiplantae</taxon>
        <taxon>Streptophyta</taxon>
        <taxon>Embryophyta</taxon>
        <taxon>Tracheophyta</taxon>
        <taxon>Spermatophyta</taxon>
        <taxon>Magnoliopsida</taxon>
        <taxon>eudicotyledons</taxon>
        <taxon>Gunneridae</taxon>
        <taxon>Pentapetalae</taxon>
        <taxon>rosids</taxon>
        <taxon>malvids</taxon>
        <taxon>Brassicales</taxon>
        <taxon>Brassicaceae</taxon>
        <taxon>Brassiceae</taxon>
        <taxon>Brassica</taxon>
    </lineage>
</organism>